<dbReference type="GO" id="GO:0003713">
    <property type="term" value="F:transcription coactivator activity"/>
    <property type="evidence" value="ECO:0007669"/>
    <property type="project" value="TreeGrafter"/>
</dbReference>
<dbReference type="InterPro" id="IPR001005">
    <property type="entry name" value="SANT/Myb"/>
</dbReference>
<keyword evidence="3 5" id="KW-0863">Zinc-finger</keyword>
<comment type="subcellular location">
    <subcellularLocation>
        <location evidence="1">Nucleus</location>
    </subcellularLocation>
</comment>
<dbReference type="GO" id="GO:0008270">
    <property type="term" value="F:zinc ion binding"/>
    <property type="evidence" value="ECO:0007669"/>
    <property type="project" value="UniProtKB-KW"/>
</dbReference>
<dbReference type="SUPFAM" id="SSF46689">
    <property type="entry name" value="Homeodomain-like"/>
    <property type="match status" value="2"/>
</dbReference>
<keyword evidence="4" id="KW-0862">Zinc</keyword>
<dbReference type="InterPro" id="IPR041983">
    <property type="entry name" value="ADA2-like_ZZ"/>
</dbReference>
<dbReference type="Pfam" id="PF00249">
    <property type="entry name" value="Myb_DNA-binding"/>
    <property type="match status" value="1"/>
</dbReference>
<dbReference type="Gene3D" id="3.30.60.90">
    <property type="match status" value="1"/>
</dbReference>
<evidence type="ECO:0000256" key="4">
    <source>
        <dbReference type="ARBA" id="ARBA00022833"/>
    </source>
</evidence>
<keyword evidence="2" id="KW-0479">Metal-binding</keyword>
<dbReference type="GO" id="GO:0070461">
    <property type="term" value="C:SAGA-type complex"/>
    <property type="evidence" value="ECO:0007669"/>
    <property type="project" value="UniProtKB-ARBA"/>
</dbReference>
<evidence type="ECO:0000256" key="6">
    <source>
        <dbReference type="SAM" id="Coils"/>
    </source>
</evidence>
<dbReference type="SUPFAM" id="SSF57850">
    <property type="entry name" value="RING/U-box"/>
    <property type="match status" value="1"/>
</dbReference>
<evidence type="ECO:0000259" key="9">
    <source>
        <dbReference type="PROSITE" id="PS50135"/>
    </source>
</evidence>
<keyword evidence="6" id="KW-0175">Coiled coil</keyword>
<reference evidence="12" key="1">
    <citation type="submission" date="2018-10" db="EMBL/GenBank/DDBJ databases">
        <title>Transcriptome assembly of Aceria tosichella (Wheat curl mite) Type 2.</title>
        <authorList>
            <person name="Scully E.D."/>
            <person name="Geib S.M."/>
            <person name="Palmer N.A."/>
            <person name="Gupta A.K."/>
            <person name="Sarath G."/>
            <person name="Tatineni S."/>
        </authorList>
    </citation>
    <scope>NUCLEOTIDE SEQUENCE</scope>
    <source>
        <strain evidence="12">LincolnNE</strain>
    </source>
</reference>
<dbReference type="PROSITE" id="PS51293">
    <property type="entry name" value="SANT"/>
    <property type="match status" value="1"/>
</dbReference>
<evidence type="ECO:0000256" key="3">
    <source>
        <dbReference type="ARBA" id="ARBA00022771"/>
    </source>
</evidence>
<dbReference type="PANTHER" id="PTHR12374:SF63">
    <property type="entry name" value="TRANSCRIPTIONAL ADAPTER 2-BETA"/>
    <property type="match status" value="1"/>
</dbReference>
<feature type="domain" description="Myb-like" evidence="8">
    <location>
        <begin position="64"/>
        <end position="109"/>
    </location>
</feature>
<dbReference type="EMBL" id="GGYP01004593">
    <property type="protein sequence ID" value="MDE49364.1"/>
    <property type="molecule type" value="Transcribed_RNA"/>
</dbReference>
<feature type="domain" description="HTH myb-type" evidence="11">
    <location>
        <begin position="64"/>
        <end position="113"/>
    </location>
</feature>
<dbReference type="Gene3D" id="1.10.10.10">
    <property type="entry name" value="Winged helix-like DNA-binding domain superfamily/Winged helix DNA-binding domain"/>
    <property type="match status" value="1"/>
</dbReference>
<accession>A0A6G1SFT8</accession>
<dbReference type="CDD" id="cd02335">
    <property type="entry name" value="ZZ_ADA2"/>
    <property type="match status" value="1"/>
</dbReference>
<organism evidence="12">
    <name type="scientific">Aceria tosichella</name>
    <name type="common">wheat curl mite</name>
    <dbReference type="NCBI Taxonomy" id="561515"/>
    <lineage>
        <taxon>Eukaryota</taxon>
        <taxon>Metazoa</taxon>
        <taxon>Ecdysozoa</taxon>
        <taxon>Arthropoda</taxon>
        <taxon>Chelicerata</taxon>
        <taxon>Arachnida</taxon>
        <taxon>Acari</taxon>
        <taxon>Acariformes</taxon>
        <taxon>Trombidiformes</taxon>
        <taxon>Prostigmata</taxon>
        <taxon>Eupodina</taxon>
        <taxon>Eriophyoidea</taxon>
        <taxon>Eriophyidae</taxon>
        <taxon>Eriophyinae</taxon>
        <taxon>Aceriini</taxon>
        <taxon>Aceria</taxon>
    </lineage>
</organism>
<dbReference type="Gene3D" id="1.10.10.60">
    <property type="entry name" value="Homeodomain-like"/>
    <property type="match status" value="1"/>
</dbReference>
<dbReference type="AlphaFoldDB" id="A0A6G1SFT8"/>
<sequence length="494" mass="56922">MAAECTYCEERFNSKYGIHVKCQTCQDMRLCLDCFSAGAEIGDHLSNHPYELVDSGSFPIIDESWKAYEELALLEAIELYGIGSWTDIANAVGSDRTPEECSERYLRVYVENFFGRSAWNTIDKNLYTVTDHTCLHDQPLSPSLSLPEREKIVDISREQQIRLGYMPKRDDFEREYDNDAELLVSKLAVNANDDTELDQDLKVAHINMYTDKLRERFRRKRIVLEYNLVKLFFHMHPEENGDSAPANSLLSTTHTRDYHPVNNLIKQDNSILATPTSNDRTQPVDDVIMSTTDDQQTTNFKQEPPNRIEDDSSKNATTSKHQSGQTTILNYFRKINPPSRRNSSDPADNSVLSSYFSDLNKTIAERDFNTMEKQLRIFCQFSSAEEHNRLIRNLAREKELKAKIKELQERKKNGTSTSTSEPSWRLLSEGEKKLCKSTNLKAEEYILFKTALIKDCKQKKKKGAAYRSSADSGIDKNVKRRVVEFLTRNNWIKV</sequence>
<feature type="coiled-coil region" evidence="6">
    <location>
        <begin position="390"/>
        <end position="417"/>
    </location>
</feature>
<evidence type="ECO:0000259" key="8">
    <source>
        <dbReference type="PROSITE" id="PS50090"/>
    </source>
</evidence>
<evidence type="ECO:0000259" key="11">
    <source>
        <dbReference type="PROSITE" id="PS51294"/>
    </source>
</evidence>
<feature type="region of interest" description="Disordered" evidence="7">
    <location>
        <begin position="292"/>
        <end position="327"/>
    </location>
</feature>
<dbReference type="GO" id="GO:0003682">
    <property type="term" value="F:chromatin binding"/>
    <property type="evidence" value="ECO:0007669"/>
    <property type="project" value="TreeGrafter"/>
</dbReference>
<feature type="compositionally biased region" description="Polar residues" evidence="7">
    <location>
        <begin position="292"/>
        <end position="301"/>
    </location>
</feature>
<dbReference type="InterPro" id="IPR000433">
    <property type="entry name" value="Znf_ZZ"/>
</dbReference>
<dbReference type="InterPro" id="IPR043145">
    <property type="entry name" value="Znf_ZZ_sf"/>
</dbReference>
<feature type="compositionally biased region" description="Basic and acidic residues" evidence="7">
    <location>
        <begin position="304"/>
        <end position="313"/>
    </location>
</feature>
<dbReference type="PROSITE" id="PS50135">
    <property type="entry name" value="ZF_ZZ_2"/>
    <property type="match status" value="1"/>
</dbReference>
<dbReference type="InterPro" id="IPR009057">
    <property type="entry name" value="Homeodomain-like_sf"/>
</dbReference>
<name>A0A6G1SFT8_9ACAR</name>
<protein>
    <submittedName>
        <fullName evidence="12">Transcriptional adapter 2-beta</fullName>
    </submittedName>
</protein>
<dbReference type="InterPro" id="IPR017930">
    <property type="entry name" value="Myb_dom"/>
</dbReference>
<dbReference type="PROSITE" id="PS51294">
    <property type="entry name" value="HTH_MYB"/>
    <property type="match status" value="1"/>
</dbReference>
<dbReference type="PANTHER" id="PTHR12374">
    <property type="entry name" value="TRANSCRIPTIONAL ADAPTOR 2 ADA2 -RELATED"/>
    <property type="match status" value="1"/>
</dbReference>
<dbReference type="Pfam" id="PF22941">
    <property type="entry name" value="TADA2A-like_3rd"/>
    <property type="match status" value="1"/>
</dbReference>
<dbReference type="GO" id="GO:0006357">
    <property type="term" value="P:regulation of transcription by RNA polymerase II"/>
    <property type="evidence" value="ECO:0007669"/>
    <property type="project" value="TreeGrafter"/>
</dbReference>
<dbReference type="InterPro" id="IPR036388">
    <property type="entry name" value="WH-like_DNA-bd_sf"/>
</dbReference>
<evidence type="ECO:0000259" key="10">
    <source>
        <dbReference type="PROSITE" id="PS51293"/>
    </source>
</evidence>
<feature type="domain" description="SANT" evidence="10">
    <location>
        <begin position="60"/>
        <end position="113"/>
    </location>
</feature>
<feature type="domain" description="ZZ-type" evidence="9">
    <location>
        <begin position="1"/>
        <end position="58"/>
    </location>
</feature>
<dbReference type="InterPro" id="IPR055141">
    <property type="entry name" value="TADA2A_B-like_dom"/>
</dbReference>
<dbReference type="PROSITE" id="PS50090">
    <property type="entry name" value="MYB_LIKE"/>
    <property type="match status" value="1"/>
</dbReference>
<dbReference type="Pfam" id="PF25299">
    <property type="entry name" value="ZZ_ADA2"/>
    <property type="match status" value="1"/>
</dbReference>
<feature type="compositionally biased region" description="Polar residues" evidence="7">
    <location>
        <begin position="314"/>
        <end position="327"/>
    </location>
</feature>
<evidence type="ECO:0000256" key="2">
    <source>
        <dbReference type="ARBA" id="ARBA00022723"/>
    </source>
</evidence>
<dbReference type="InterPro" id="IPR017884">
    <property type="entry name" value="SANT_dom"/>
</dbReference>
<dbReference type="SMART" id="SM00717">
    <property type="entry name" value="SANT"/>
    <property type="match status" value="1"/>
</dbReference>
<proteinExistence type="predicted"/>
<gene>
    <name evidence="12" type="primary">TADA2B_1</name>
    <name evidence="12" type="ORF">g.10202</name>
</gene>
<evidence type="ECO:0000256" key="1">
    <source>
        <dbReference type="ARBA" id="ARBA00004123"/>
    </source>
</evidence>
<dbReference type="CDD" id="cd00167">
    <property type="entry name" value="SANT"/>
    <property type="match status" value="1"/>
</dbReference>
<dbReference type="GO" id="GO:0005634">
    <property type="term" value="C:nucleus"/>
    <property type="evidence" value="ECO:0007669"/>
    <property type="project" value="UniProtKB-SubCell"/>
</dbReference>
<dbReference type="GO" id="GO:0006338">
    <property type="term" value="P:chromatin remodeling"/>
    <property type="evidence" value="ECO:0007669"/>
    <property type="project" value="TreeGrafter"/>
</dbReference>
<evidence type="ECO:0000256" key="7">
    <source>
        <dbReference type="SAM" id="MobiDB-lite"/>
    </source>
</evidence>
<evidence type="ECO:0000313" key="12">
    <source>
        <dbReference type="EMBL" id="MDE49364.1"/>
    </source>
</evidence>
<evidence type="ECO:0000256" key="5">
    <source>
        <dbReference type="PROSITE-ProRule" id="PRU00228"/>
    </source>
</evidence>